<dbReference type="STRING" id="1798705.A2563_05270"/>
<sequence>MRKRRRKLVAGSVLSVEVVARKLGPAFLDLSLQSVRDGLDEQEMQLLVAIGIKFDTSNSILRN</sequence>
<comment type="caution">
    <text evidence="1">The sequence shown here is derived from an EMBL/GenBank/DDBJ whole genome shotgun (WGS) entry which is preliminary data.</text>
</comment>
<organism evidence="1 2">
    <name type="scientific">Candidatus Magasanikbacteria bacterium RIFOXYD1_FULL_40_23</name>
    <dbReference type="NCBI Taxonomy" id="1798705"/>
    <lineage>
        <taxon>Bacteria</taxon>
        <taxon>Candidatus Magasanikiibacteriota</taxon>
    </lineage>
</organism>
<proteinExistence type="predicted"/>
<reference evidence="1 2" key="1">
    <citation type="journal article" date="2016" name="Nat. Commun.">
        <title>Thousands of microbial genomes shed light on interconnected biogeochemical processes in an aquifer system.</title>
        <authorList>
            <person name="Anantharaman K."/>
            <person name="Brown C.T."/>
            <person name="Hug L.A."/>
            <person name="Sharon I."/>
            <person name="Castelle C.J."/>
            <person name="Probst A.J."/>
            <person name="Thomas B.C."/>
            <person name="Singh A."/>
            <person name="Wilkins M.J."/>
            <person name="Karaoz U."/>
            <person name="Brodie E.L."/>
            <person name="Williams K.H."/>
            <person name="Hubbard S.S."/>
            <person name="Banfield J.F."/>
        </authorList>
    </citation>
    <scope>NUCLEOTIDE SEQUENCE [LARGE SCALE GENOMIC DNA]</scope>
</reference>
<evidence type="ECO:0000313" key="1">
    <source>
        <dbReference type="EMBL" id="OGH92363.1"/>
    </source>
</evidence>
<accession>A0A1F6P8R5</accession>
<dbReference type="EMBL" id="MFRA01000006">
    <property type="protein sequence ID" value="OGH92363.1"/>
    <property type="molecule type" value="Genomic_DNA"/>
</dbReference>
<gene>
    <name evidence="1" type="ORF">A2563_05270</name>
</gene>
<evidence type="ECO:0000313" key="2">
    <source>
        <dbReference type="Proteomes" id="UP000176634"/>
    </source>
</evidence>
<protein>
    <submittedName>
        <fullName evidence="1">Uncharacterized protein</fullName>
    </submittedName>
</protein>
<dbReference type="Proteomes" id="UP000176634">
    <property type="component" value="Unassembled WGS sequence"/>
</dbReference>
<dbReference type="AlphaFoldDB" id="A0A1F6P8R5"/>
<name>A0A1F6P8R5_9BACT</name>